<protein>
    <recommendedName>
        <fullName evidence="4">F-box domain-containing protein</fullName>
    </recommendedName>
</protein>
<dbReference type="SUPFAM" id="SSF52047">
    <property type="entry name" value="RNI-like"/>
    <property type="match status" value="1"/>
</dbReference>
<dbReference type="PANTHER" id="PTHR38926">
    <property type="entry name" value="F-BOX DOMAIN CONTAINING PROTEIN, EXPRESSED"/>
    <property type="match status" value="1"/>
</dbReference>
<evidence type="ECO:0000313" key="2">
    <source>
        <dbReference type="EMBL" id="KAF9334995.1"/>
    </source>
</evidence>
<evidence type="ECO:0000256" key="1">
    <source>
        <dbReference type="SAM" id="MobiDB-lite"/>
    </source>
</evidence>
<keyword evidence="3" id="KW-1185">Reference proteome</keyword>
<dbReference type="InterPro" id="IPR032675">
    <property type="entry name" value="LRR_dom_sf"/>
</dbReference>
<dbReference type="Gene3D" id="3.80.10.10">
    <property type="entry name" value="Ribonuclease Inhibitor"/>
    <property type="match status" value="2"/>
</dbReference>
<dbReference type="Proteomes" id="UP000696485">
    <property type="component" value="Unassembled WGS sequence"/>
</dbReference>
<feature type="region of interest" description="Disordered" evidence="1">
    <location>
        <begin position="687"/>
        <end position="715"/>
    </location>
</feature>
<dbReference type="AlphaFoldDB" id="A0A9P5SQ61"/>
<name>A0A9P5SQ61_9FUNG</name>
<gene>
    <name evidence="2" type="ORF">BG006_001082</name>
</gene>
<proteinExistence type="predicted"/>
<dbReference type="EMBL" id="JAAAUY010000120">
    <property type="protein sequence ID" value="KAF9334995.1"/>
    <property type="molecule type" value="Genomic_DNA"/>
</dbReference>
<evidence type="ECO:0000313" key="3">
    <source>
        <dbReference type="Proteomes" id="UP000696485"/>
    </source>
</evidence>
<reference evidence="2" key="1">
    <citation type="journal article" date="2020" name="Fungal Divers.">
        <title>Resolving the Mortierellaceae phylogeny through synthesis of multi-gene phylogenetics and phylogenomics.</title>
        <authorList>
            <person name="Vandepol N."/>
            <person name="Liber J."/>
            <person name="Desiro A."/>
            <person name="Na H."/>
            <person name="Kennedy M."/>
            <person name="Barry K."/>
            <person name="Grigoriev I.V."/>
            <person name="Miller A.N."/>
            <person name="O'Donnell K."/>
            <person name="Stajich J.E."/>
            <person name="Bonito G."/>
        </authorList>
    </citation>
    <scope>NUCLEOTIDE SEQUENCE</scope>
    <source>
        <strain evidence="2">NVP1</strain>
    </source>
</reference>
<dbReference type="PANTHER" id="PTHR38926:SF5">
    <property type="entry name" value="F-BOX AND LEUCINE-RICH REPEAT PROTEIN 6"/>
    <property type="match status" value="1"/>
</dbReference>
<accession>A0A9P5SQ61</accession>
<comment type="caution">
    <text evidence="2">The sequence shown here is derived from an EMBL/GenBank/DDBJ whole genome shotgun (WGS) entry which is preliminary data.</text>
</comment>
<organism evidence="2 3">
    <name type="scientific">Podila minutissima</name>
    <dbReference type="NCBI Taxonomy" id="64525"/>
    <lineage>
        <taxon>Eukaryota</taxon>
        <taxon>Fungi</taxon>
        <taxon>Fungi incertae sedis</taxon>
        <taxon>Mucoromycota</taxon>
        <taxon>Mortierellomycotina</taxon>
        <taxon>Mortierellomycetes</taxon>
        <taxon>Mortierellales</taxon>
        <taxon>Mortierellaceae</taxon>
        <taxon>Podila</taxon>
    </lineage>
</organism>
<sequence length="798" mass="92032">MTVPSFIQPYVKVLLIPELVYSIARYLRPFERHRARLISQAFHVAFSPCIFLQLSHVLHIHSGQQTASISQEQLATLGYLVRKYSTKTHGSNKEDDYPFANPQNNIAFEHCHHVQEVHIDWTGSKNLHLHGTPDLKAILSGFNQLKILHLKMSRVSCLYDVLPLVAQAKLAHLESLTLSFHHCYSTCSVLWESLEEVLDNCPSLRKLDLTAFKFDRWSLTNPDWLGDYGLAPNETHPFKVFPRMESLMIRSSSLTTKGLVFLSLCFPRLESLELDHCASTWQYALFDIESPRPAPVNNEPIPEPDPKTRYLNLPDLERLKISFPLHFNVYRGSWSLRRMIQQMPSLMSLDINNLPWSVVNLREMAEYCSKPEVNQSFERLWVDIHLKGRNTHWDLQSVLNLPCFHKLKEFKVDKEAVLTKLLPKRHLHFASTLTTLRFGLPQIRFEDHILYLLNEHLLPNLPNLEVLTLDSKLAGYLLFRGLGFCPKDEERLPKADMYQRYQNRDGQLVVQPTSLQQPVSIISENLVVAQQDETQEVESLAVIEPQDIESQAGIEPQDVGPQAAIESQDVEPQSAIEPQDVEPQTAVEHQEAIEHGATEHQEVVHQDTTHHHAATHDVVVDYQDNMDGQKVVHRQEEEMEVHQDVTVDHLGSAPPEVVCMADPNTTTEEETIGQLVVSMAKLGGLEHQEKDQDHDKGATLSDARDPSSSEREPYHEYWHPRERPFLRELDITFTSKCCVTMDEIHDQIIRRFRLLETLTVEWSKHLDVKEWRDRPEILGDQRLAAMKVQHRRRPRYMP</sequence>
<evidence type="ECO:0008006" key="4">
    <source>
        <dbReference type="Google" id="ProtNLM"/>
    </source>
</evidence>